<dbReference type="InterPro" id="IPR050526">
    <property type="entry name" value="Rubredoxin_ET"/>
</dbReference>
<keyword evidence="2" id="KW-0813">Transport</keyword>
<dbReference type="KEGG" id="mbn:Mboo_0562"/>
<feature type="domain" description="Rubredoxin-like" evidence="8">
    <location>
        <begin position="130"/>
        <end position="176"/>
    </location>
</feature>
<comment type="similarity">
    <text evidence="6">Belongs to the rubredoxin family.</text>
</comment>
<dbReference type="Gene3D" id="2.20.28.10">
    <property type="match status" value="2"/>
</dbReference>
<dbReference type="SUPFAM" id="SSF57802">
    <property type="entry name" value="Rubredoxin-like"/>
    <property type="match status" value="2"/>
</dbReference>
<dbReference type="RefSeq" id="WP_012106101.1">
    <property type="nucleotide sequence ID" value="NC_009712.1"/>
</dbReference>
<accession>A7I5R9</accession>
<dbReference type="GO" id="GO:0005506">
    <property type="term" value="F:iron ion binding"/>
    <property type="evidence" value="ECO:0007669"/>
    <property type="project" value="UniProtKB-UniRule"/>
</dbReference>
<feature type="region of interest" description="Disordered" evidence="7">
    <location>
        <begin position="1"/>
        <end position="63"/>
    </location>
</feature>
<evidence type="ECO:0000256" key="3">
    <source>
        <dbReference type="ARBA" id="ARBA00022723"/>
    </source>
</evidence>
<keyword evidence="3 6" id="KW-0479">Metal-binding</keyword>
<keyword evidence="4 6" id="KW-0249">Electron transport</keyword>
<evidence type="ECO:0000256" key="6">
    <source>
        <dbReference type="RuleBase" id="RU003820"/>
    </source>
</evidence>
<evidence type="ECO:0000256" key="5">
    <source>
        <dbReference type="ARBA" id="ARBA00023004"/>
    </source>
</evidence>
<evidence type="ECO:0000313" key="10">
    <source>
        <dbReference type="Proteomes" id="UP000002408"/>
    </source>
</evidence>
<gene>
    <name evidence="9" type="ordered locus">Mboo_0562</name>
</gene>
<organism evidence="9 10">
    <name type="scientific">Methanoregula boonei (strain DSM 21154 / JCM 14090 / 6A8)</name>
    <dbReference type="NCBI Taxonomy" id="456442"/>
    <lineage>
        <taxon>Archaea</taxon>
        <taxon>Methanobacteriati</taxon>
        <taxon>Methanobacteriota</taxon>
        <taxon>Stenosarchaea group</taxon>
        <taxon>Methanomicrobia</taxon>
        <taxon>Methanomicrobiales</taxon>
        <taxon>Methanoregulaceae</taxon>
        <taxon>Methanoregula</taxon>
    </lineage>
</organism>
<dbReference type="InterPro" id="IPR024934">
    <property type="entry name" value="Rubredoxin-like_dom"/>
</dbReference>
<evidence type="ECO:0000256" key="4">
    <source>
        <dbReference type="ARBA" id="ARBA00022982"/>
    </source>
</evidence>
<dbReference type="AlphaFoldDB" id="A7I5R9"/>
<dbReference type="STRING" id="456442.Mboo_0562"/>
<evidence type="ECO:0000256" key="1">
    <source>
        <dbReference type="ARBA" id="ARBA00002360"/>
    </source>
</evidence>
<keyword evidence="5 6" id="KW-0408">Iron</keyword>
<comment type="function">
    <text evidence="1">Rubredoxin is a small nonheme, iron protein lacking acid-labile sulfide. Its single Fe, chelated to 4 Cys, functions as an electron acceptor and may also stabilize the conformation of the molecule.</text>
</comment>
<protein>
    <recommendedName>
        <fullName evidence="6">Rubredoxin</fullName>
    </recommendedName>
</protein>
<keyword evidence="10" id="KW-1185">Reference proteome</keyword>
<dbReference type="PANTHER" id="PTHR47627">
    <property type="entry name" value="RUBREDOXIN"/>
    <property type="match status" value="1"/>
</dbReference>
<dbReference type="EMBL" id="CP000780">
    <property type="protein sequence ID" value="ABS55080.1"/>
    <property type="molecule type" value="Genomic_DNA"/>
</dbReference>
<comment type="cofactor">
    <cofactor evidence="6">
        <name>Fe(3+)</name>
        <dbReference type="ChEBI" id="CHEBI:29034"/>
    </cofactor>
</comment>
<dbReference type="InterPro" id="IPR024935">
    <property type="entry name" value="Rubredoxin_dom"/>
</dbReference>
<feature type="domain" description="Rubredoxin-like" evidence="8">
    <location>
        <begin position="71"/>
        <end position="128"/>
    </location>
</feature>
<proteinExistence type="inferred from homology"/>
<dbReference type="HOGENOM" id="CLU_114815_0_0_2"/>
<dbReference type="Proteomes" id="UP000002408">
    <property type="component" value="Chromosome"/>
</dbReference>
<evidence type="ECO:0000256" key="2">
    <source>
        <dbReference type="ARBA" id="ARBA00022448"/>
    </source>
</evidence>
<evidence type="ECO:0000256" key="7">
    <source>
        <dbReference type="SAM" id="MobiDB-lite"/>
    </source>
</evidence>
<reference evidence="10" key="1">
    <citation type="journal article" date="2015" name="Microbiology">
        <title>Genome of Methanoregula boonei 6A8 reveals adaptations to oligotrophic peatland environments.</title>
        <authorList>
            <person name="Braeuer S."/>
            <person name="Cadillo-Quiroz H."/>
            <person name="Kyrpides N."/>
            <person name="Woyke T."/>
            <person name="Goodwin L."/>
            <person name="Detter C."/>
            <person name="Podell S."/>
            <person name="Yavitt J.B."/>
            <person name="Zinder S.H."/>
        </authorList>
    </citation>
    <scope>NUCLEOTIDE SEQUENCE [LARGE SCALE GENOMIC DNA]</scope>
    <source>
        <strain evidence="10">DSM 21154 / JCM 14090 / 6A8</strain>
    </source>
</reference>
<dbReference type="GO" id="GO:0043448">
    <property type="term" value="P:alkane catabolic process"/>
    <property type="evidence" value="ECO:0007669"/>
    <property type="project" value="TreeGrafter"/>
</dbReference>
<dbReference type="PANTHER" id="PTHR47627:SF1">
    <property type="entry name" value="RUBREDOXIN-1-RELATED"/>
    <property type="match status" value="1"/>
</dbReference>
<dbReference type="CDD" id="cd00730">
    <property type="entry name" value="rubredoxin"/>
    <property type="match status" value="2"/>
</dbReference>
<dbReference type="GeneID" id="69101764"/>
<dbReference type="Pfam" id="PF00301">
    <property type="entry name" value="Rubredoxin"/>
    <property type="match status" value="2"/>
</dbReference>
<dbReference type="eggNOG" id="arCOG04391">
    <property type="taxonomic scope" value="Archaea"/>
</dbReference>
<evidence type="ECO:0000313" key="9">
    <source>
        <dbReference type="EMBL" id="ABS55080.1"/>
    </source>
</evidence>
<dbReference type="PROSITE" id="PS50903">
    <property type="entry name" value="RUBREDOXIN_LIKE"/>
    <property type="match status" value="2"/>
</dbReference>
<name>A7I5R9_METB6</name>
<dbReference type="PRINTS" id="PR00163">
    <property type="entry name" value="RUBREDOXIN"/>
</dbReference>
<dbReference type="GO" id="GO:0009055">
    <property type="term" value="F:electron transfer activity"/>
    <property type="evidence" value="ECO:0007669"/>
    <property type="project" value="TreeGrafter"/>
</dbReference>
<evidence type="ECO:0000259" key="8">
    <source>
        <dbReference type="PROSITE" id="PS50903"/>
    </source>
</evidence>
<sequence length="195" mass="21129">MPGTRKSTGSAGKKPASRAKPPATSSARPKKAAAATTTVAAKKSPVAKKTKAGSAKPGTKSPAKKIPAYKLKRYRCRLCGYVYSPLRGEPHNGIPAGTPFEDLPEDYVCPVCGYEGRGKIGKWGFDEWAPTRYICSICGYVYDEKRGEPHRGIKPGTKFDDLPDDYKCPVCAQDPKINVQFGKVLKQGFEPLYTG</sequence>
<feature type="compositionally biased region" description="Low complexity" evidence="7">
    <location>
        <begin position="9"/>
        <end position="44"/>
    </location>
</feature>